<accession>A0A1D6HX29</accession>
<evidence type="ECO:0000313" key="1">
    <source>
        <dbReference type="EMBL" id="ONM52773.1"/>
    </source>
</evidence>
<dbReference type="EMBL" id="CM007650">
    <property type="protein sequence ID" value="ONM52773.1"/>
    <property type="molecule type" value="Genomic_DNA"/>
</dbReference>
<proteinExistence type="predicted"/>
<reference evidence="1" key="1">
    <citation type="submission" date="2015-12" db="EMBL/GenBank/DDBJ databases">
        <title>Update maize B73 reference genome by single molecule sequencing technologies.</title>
        <authorList>
            <consortium name="Maize Genome Sequencing Project"/>
            <person name="Ware D."/>
        </authorList>
    </citation>
    <scope>NUCLEOTIDE SEQUENCE [LARGE SCALE GENOMIC DNA]</scope>
    <source>
        <tissue evidence="1">Seedling</tissue>
    </source>
</reference>
<organism evidence="1">
    <name type="scientific">Zea mays</name>
    <name type="common">Maize</name>
    <dbReference type="NCBI Taxonomy" id="4577"/>
    <lineage>
        <taxon>Eukaryota</taxon>
        <taxon>Viridiplantae</taxon>
        <taxon>Streptophyta</taxon>
        <taxon>Embryophyta</taxon>
        <taxon>Tracheophyta</taxon>
        <taxon>Spermatophyta</taxon>
        <taxon>Magnoliopsida</taxon>
        <taxon>Liliopsida</taxon>
        <taxon>Poales</taxon>
        <taxon>Poaceae</taxon>
        <taxon>PACMAD clade</taxon>
        <taxon>Panicoideae</taxon>
        <taxon>Andropogonodae</taxon>
        <taxon>Andropogoneae</taxon>
        <taxon>Tripsacinae</taxon>
        <taxon>Zea</taxon>
    </lineage>
</organism>
<dbReference type="AlphaFoldDB" id="A0A1D6HX29"/>
<sequence>MPVCLCLKRRIHKLYTAMSLNGLYSPPFQIVKHFSRCSLVGYYMHITPSILFYLSRFSSKMN</sequence>
<name>A0A1D6HX29_MAIZE</name>
<gene>
    <name evidence="1" type="ORF">ZEAMMB73_Zm00001d019350</name>
</gene>
<protein>
    <submittedName>
        <fullName evidence="1">Uncharacterized protein</fullName>
    </submittedName>
</protein>